<evidence type="ECO:0000313" key="2">
    <source>
        <dbReference type="Proteomes" id="UP001152484"/>
    </source>
</evidence>
<dbReference type="AlphaFoldDB" id="A0A9P0ZJP5"/>
<feature type="non-terminal residue" evidence="1">
    <location>
        <position position="1"/>
    </location>
</feature>
<proteinExistence type="predicted"/>
<protein>
    <submittedName>
        <fullName evidence="1">Uncharacterized protein</fullName>
    </submittedName>
</protein>
<keyword evidence="2" id="KW-1185">Reference proteome</keyword>
<dbReference type="EMBL" id="CAMAPE010000047">
    <property type="protein sequence ID" value="CAH9105137.1"/>
    <property type="molecule type" value="Genomic_DNA"/>
</dbReference>
<sequence>MRWTSLPHYLQERQKRPHSPSPYWFVQAIQERREILFMCYSIRNQRKEKEKRRRETIRKEERGYNMEYQEAEHSIDSNFRPTRLRLCTRVRRSASSPPVPTPRAVAHSRTRAVAQVLGVAALLLSVRNGPAVFVLKRYLKWLKS</sequence>
<accession>A0A9P0ZJP5</accession>
<name>A0A9P0ZJP5_CUSEU</name>
<comment type="caution">
    <text evidence="1">The sequence shown here is derived from an EMBL/GenBank/DDBJ whole genome shotgun (WGS) entry which is preliminary data.</text>
</comment>
<reference evidence="1" key="1">
    <citation type="submission" date="2022-07" db="EMBL/GenBank/DDBJ databases">
        <authorList>
            <person name="Macas J."/>
            <person name="Novak P."/>
            <person name="Neumann P."/>
        </authorList>
    </citation>
    <scope>NUCLEOTIDE SEQUENCE</scope>
</reference>
<dbReference type="Proteomes" id="UP001152484">
    <property type="component" value="Unassembled WGS sequence"/>
</dbReference>
<gene>
    <name evidence="1" type="ORF">CEURO_LOCUS16818</name>
</gene>
<evidence type="ECO:0000313" key="1">
    <source>
        <dbReference type="EMBL" id="CAH9105137.1"/>
    </source>
</evidence>
<organism evidence="1 2">
    <name type="scientific">Cuscuta europaea</name>
    <name type="common">European dodder</name>
    <dbReference type="NCBI Taxonomy" id="41803"/>
    <lineage>
        <taxon>Eukaryota</taxon>
        <taxon>Viridiplantae</taxon>
        <taxon>Streptophyta</taxon>
        <taxon>Embryophyta</taxon>
        <taxon>Tracheophyta</taxon>
        <taxon>Spermatophyta</taxon>
        <taxon>Magnoliopsida</taxon>
        <taxon>eudicotyledons</taxon>
        <taxon>Gunneridae</taxon>
        <taxon>Pentapetalae</taxon>
        <taxon>asterids</taxon>
        <taxon>lamiids</taxon>
        <taxon>Solanales</taxon>
        <taxon>Convolvulaceae</taxon>
        <taxon>Cuscuteae</taxon>
        <taxon>Cuscuta</taxon>
        <taxon>Cuscuta subgen. Cuscuta</taxon>
    </lineage>
</organism>